<keyword evidence="3" id="KW-0479">Metal-binding</keyword>
<comment type="similarity">
    <text evidence="2">Belongs to the PhyH family.</text>
</comment>
<gene>
    <name evidence="5" type="ORF">FAGAP_1849</name>
</gene>
<evidence type="ECO:0000256" key="2">
    <source>
        <dbReference type="ARBA" id="ARBA00005830"/>
    </source>
</evidence>
<dbReference type="Gene3D" id="2.60.120.620">
    <property type="entry name" value="q2cbj1_9rhob like domain"/>
    <property type="match status" value="1"/>
</dbReference>
<dbReference type="Proteomes" id="UP000737391">
    <property type="component" value="Unassembled WGS sequence"/>
</dbReference>
<dbReference type="EMBL" id="LUFC02000104">
    <property type="protein sequence ID" value="KAF4501878.1"/>
    <property type="molecule type" value="Genomic_DNA"/>
</dbReference>
<dbReference type="GO" id="GO:0051213">
    <property type="term" value="F:dioxygenase activity"/>
    <property type="evidence" value="ECO:0007669"/>
    <property type="project" value="UniProtKB-KW"/>
</dbReference>
<evidence type="ECO:0000313" key="6">
    <source>
        <dbReference type="Proteomes" id="UP000737391"/>
    </source>
</evidence>
<proteinExistence type="inferred from homology"/>
<evidence type="ECO:0000256" key="4">
    <source>
        <dbReference type="ARBA" id="ARBA00023004"/>
    </source>
</evidence>
<comment type="caution">
    <text evidence="5">The sequence shown here is derived from an EMBL/GenBank/DDBJ whole genome shotgun (WGS) entry which is preliminary data.</text>
</comment>
<reference evidence="5" key="1">
    <citation type="submission" date="2020-01" db="EMBL/GenBank/DDBJ databases">
        <title>Identification and distribution of gene clusters putatively required for synthesis of sphingolipid metabolism inhibitors in phylogenetically diverse species of the filamentous fungus Fusarium.</title>
        <authorList>
            <person name="Kim H.-S."/>
            <person name="Busman M."/>
            <person name="Brown D.W."/>
            <person name="Divon H."/>
            <person name="Uhlig S."/>
            <person name="Proctor R.H."/>
        </authorList>
    </citation>
    <scope>NUCLEOTIDE SEQUENCE</scope>
    <source>
        <strain evidence="5">NRRL 31653</strain>
    </source>
</reference>
<dbReference type="PANTHER" id="PTHR20883">
    <property type="entry name" value="PHYTANOYL-COA DIOXYGENASE DOMAIN CONTAINING 1"/>
    <property type="match status" value="1"/>
</dbReference>
<dbReference type="AlphaFoldDB" id="A0A9P5EHJ5"/>
<dbReference type="GO" id="GO:0046872">
    <property type="term" value="F:metal ion binding"/>
    <property type="evidence" value="ECO:0007669"/>
    <property type="project" value="UniProtKB-KW"/>
</dbReference>
<keyword evidence="5" id="KW-0223">Dioxygenase</keyword>
<dbReference type="Pfam" id="PF05721">
    <property type="entry name" value="PhyH"/>
    <property type="match status" value="1"/>
</dbReference>
<name>A0A9P5EHJ5_9HYPO</name>
<evidence type="ECO:0000256" key="3">
    <source>
        <dbReference type="ARBA" id="ARBA00022723"/>
    </source>
</evidence>
<comment type="cofactor">
    <cofactor evidence="1">
        <name>Fe cation</name>
        <dbReference type="ChEBI" id="CHEBI:24875"/>
    </cofactor>
</comment>
<dbReference type="InterPro" id="IPR008775">
    <property type="entry name" value="Phytyl_CoA_dOase-like"/>
</dbReference>
<dbReference type="SUPFAM" id="SSF51197">
    <property type="entry name" value="Clavaminate synthase-like"/>
    <property type="match status" value="1"/>
</dbReference>
<keyword evidence="6" id="KW-1185">Reference proteome</keyword>
<sequence>MPEAPNSIIINRETGAAKRLGEKTPVTPHLQKLIDETLLNGYVIIPNAFTNAEIEEANTELRRLASSPEAGPAVSGGRNRVFDKFVLHPDILGLNEYFLDQGFLLNAFHSINIQPGEAPQTIHHDDGFITIPRPHRPFGTGIMVALDPYTNTNGATVVVPKSHTWGSSRVPTPDEAEPVIMEKGSVVYFLGTLCHGGGKNVSEKERRALTVQYCQPWVRPLENQILAVDWEKLNDIPPRLVDMLGYQVGAPFVVLLLEGPPSSLDDAACFFLLDVPIPAIKEPVSTGIVRRAQGQADTAAMEFLDRIPVITLAFGGLATNCRPIGRANLEFAHSIGQGANILNKVIRAIGVAIFDTRIHWRAELGCDSARSAIA</sequence>
<accession>A0A9P5EHJ5</accession>
<keyword evidence="5" id="KW-0560">Oxidoreductase</keyword>
<evidence type="ECO:0000313" key="5">
    <source>
        <dbReference type="EMBL" id="KAF4501878.1"/>
    </source>
</evidence>
<protein>
    <submittedName>
        <fullName evidence="5">Phytanoyl- dioxygenase</fullName>
    </submittedName>
</protein>
<keyword evidence="4" id="KW-0408">Iron</keyword>
<evidence type="ECO:0000256" key="1">
    <source>
        <dbReference type="ARBA" id="ARBA00001962"/>
    </source>
</evidence>
<organism evidence="5 6">
    <name type="scientific">Fusarium agapanthi</name>
    <dbReference type="NCBI Taxonomy" id="1803897"/>
    <lineage>
        <taxon>Eukaryota</taxon>
        <taxon>Fungi</taxon>
        <taxon>Dikarya</taxon>
        <taxon>Ascomycota</taxon>
        <taxon>Pezizomycotina</taxon>
        <taxon>Sordariomycetes</taxon>
        <taxon>Hypocreomycetidae</taxon>
        <taxon>Hypocreales</taxon>
        <taxon>Nectriaceae</taxon>
        <taxon>Fusarium</taxon>
        <taxon>Fusarium fujikuroi species complex</taxon>
    </lineage>
</organism>
<dbReference type="OrthoDB" id="445007at2759"/>
<dbReference type="PANTHER" id="PTHR20883:SF15">
    <property type="entry name" value="PHYTANOYL-COA DIOXYGENASE DOMAIN-CONTAINING PROTEIN 1"/>
    <property type="match status" value="1"/>
</dbReference>